<evidence type="ECO:0000256" key="2">
    <source>
        <dbReference type="ARBA" id="ARBA00023242"/>
    </source>
</evidence>
<dbReference type="PANTHER" id="PTHR31319:SF77">
    <property type="entry name" value="ZINC FINGER PROTEIN CONSTANS-LIKE 4"/>
    <property type="match status" value="1"/>
</dbReference>
<gene>
    <name evidence="5" type="ORF">ACHAWU_002149</name>
</gene>
<keyword evidence="2" id="KW-0539">Nucleus</keyword>
<dbReference type="Pfam" id="PF06203">
    <property type="entry name" value="CCT"/>
    <property type="match status" value="1"/>
</dbReference>
<feature type="domain" description="CCT" evidence="4">
    <location>
        <begin position="417"/>
        <end position="459"/>
    </location>
</feature>
<dbReference type="GO" id="GO:0005634">
    <property type="term" value="C:nucleus"/>
    <property type="evidence" value="ECO:0007669"/>
    <property type="project" value="UniProtKB-SubCell"/>
</dbReference>
<feature type="region of interest" description="Disordered" evidence="3">
    <location>
        <begin position="125"/>
        <end position="169"/>
    </location>
</feature>
<organism evidence="5 6">
    <name type="scientific">Discostella pseudostelligera</name>
    <dbReference type="NCBI Taxonomy" id="259834"/>
    <lineage>
        <taxon>Eukaryota</taxon>
        <taxon>Sar</taxon>
        <taxon>Stramenopiles</taxon>
        <taxon>Ochrophyta</taxon>
        <taxon>Bacillariophyta</taxon>
        <taxon>Coscinodiscophyceae</taxon>
        <taxon>Thalassiosirophycidae</taxon>
        <taxon>Stephanodiscales</taxon>
        <taxon>Stephanodiscaceae</taxon>
        <taxon>Discostella</taxon>
    </lineage>
</organism>
<feature type="compositionally biased region" description="Acidic residues" evidence="3">
    <location>
        <begin position="516"/>
        <end position="542"/>
    </location>
</feature>
<dbReference type="Proteomes" id="UP001530293">
    <property type="component" value="Unassembled WGS sequence"/>
</dbReference>
<feature type="compositionally biased region" description="Low complexity" evidence="3">
    <location>
        <begin position="494"/>
        <end position="510"/>
    </location>
</feature>
<feature type="region of interest" description="Disordered" evidence="3">
    <location>
        <begin position="270"/>
        <end position="346"/>
    </location>
</feature>
<evidence type="ECO:0000313" key="5">
    <source>
        <dbReference type="EMBL" id="KAL3762053.1"/>
    </source>
</evidence>
<feature type="compositionally biased region" description="Low complexity" evidence="3">
    <location>
        <begin position="298"/>
        <end position="319"/>
    </location>
</feature>
<feature type="region of interest" description="Disordered" evidence="3">
    <location>
        <begin position="456"/>
        <end position="555"/>
    </location>
</feature>
<sequence length="555" mass="59889">MTTMPPESSAAATVLPITITATTTCDYVDSVAQCLAEEDDAYSSSNPMRMFTHNESALDALAALAAASTAVSQCPDELPASHQQQQQQHQSPQQITPHQDLTLENNDANSMPPPPSRSPMAILAASAESVAASSEPSAPSTQTYATYHHDYPSPPSTTSSYIGGGRLRSASNPEGMEKWDLYAHRNDRQHFVLPSSILEEELASTRRVLGEIVDESGEYGSSNSVESTWGISHGFTLNSQDAIDTSSSAADTATSAKGKSKGGFLQHYATSDAVRKSKRSSRLGTSPDSVSGLVDTVKSTTKNSSSSSSDKSSSSGSSKSSRKKATRSPSPSDIILKSPPSDEDDEAILEPEELLRRARARLLEDLSEGTDGTNGSNGGGLNAENKASALILPHSLTKYKEVYNKNGRIGVYTPAERAAIIHKFNAKRARRVWNKKIRYNCRKNLADRRMRVKGRFVKRGTEAAEDSPPPPEEDEEDDEVKQWAMKAGTKGIVKAKSASRSGSSPFSGSPLCTVNEEGEDGQPMDEDMPDVEDEDAGFEPSEDMPFRRPRRYTIT</sequence>
<dbReference type="InterPro" id="IPR045281">
    <property type="entry name" value="CONSTANS-like"/>
</dbReference>
<accession>A0ABD3MGQ0</accession>
<proteinExistence type="predicted"/>
<dbReference type="PROSITE" id="PS51017">
    <property type="entry name" value="CCT"/>
    <property type="match status" value="1"/>
</dbReference>
<feature type="region of interest" description="Disordered" evidence="3">
    <location>
        <begin position="74"/>
        <end position="96"/>
    </location>
</feature>
<dbReference type="EMBL" id="JALLBG020000143">
    <property type="protein sequence ID" value="KAL3762053.1"/>
    <property type="molecule type" value="Genomic_DNA"/>
</dbReference>
<name>A0ABD3MGQ0_9STRA</name>
<evidence type="ECO:0000313" key="6">
    <source>
        <dbReference type="Proteomes" id="UP001530293"/>
    </source>
</evidence>
<protein>
    <recommendedName>
        <fullName evidence="4">CCT domain-containing protein</fullName>
    </recommendedName>
</protein>
<feature type="compositionally biased region" description="Low complexity" evidence="3">
    <location>
        <begin position="125"/>
        <end position="140"/>
    </location>
</feature>
<comment type="caution">
    <text evidence="5">The sequence shown here is derived from an EMBL/GenBank/DDBJ whole genome shotgun (WGS) entry which is preliminary data.</text>
</comment>
<comment type="subcellular location">
    <subcellularLocation>
        <location evidence="1">Nucleus</location>
    </subcellularLocation>
</comment>
<dbReference type="AlphaFoldDB" id="A0ABD3MGQ0"/>
<evidence type="ECO:0000259" key="4">
    <source>
        <dbReference type="PROSITE" id="PS51017"/>
    </source>
</evidence>
<keyword evidence="6" id="KW-1185">Reference proteome</keyword>
<evidence type="ECO:0000256" key="3">
    <source>
        <dbReference type="SAM" id="MobiDB-lite"/>
    </source>
</evidence>
<evidence type="ECO:0000256" key="1">
    <source>
        <dbReference type="ARBA" id="ARBA00004123"/>
    </source>
</evidence>
<feature type="compositionally biased region" description="Low complexity" evidence="3">
    <location>
        <begin position="81"/>
        <end position="96"/>
    </location>
</feature>
<dbReference type="PANTHER" id="PTHR31319">
    <property type="entry name" value="ZINC FINGER PROTEIN CONSTANS-LIKE 4"/>
    <property type="match status" value="1"/>
</dbReference>
<dbReference type="InterPro" id="IPR010402">
    <property type="entry name" value="CCT_domain"/>
</dbReference>
<reference evidence="5 6" key="1">
    <citation type="submission" date="2024-10" db="EMBL/GenBank/DDBJ databases">
        <title>Updated reference genomes for cyclostephanoid diatoms.</title>
        <authorList>
            <person name="Roberts W.R."/>
            <person name="Alverson A.J."/>
        </authorList>
    </citation>
    <scope>NUCLEOTIDE SEQUENCE [LARGE SCALE GENOMIC DNA]</scope>
    <source>
        <strain evidence="5 6">AJA232-27</strain>
    </source>
</reference>